<dbReference type="RefSeq" id="XP_012180103.1">
    <property type="nucleotide sequence ID" value="XM_012324713.1"/>
</dbReference>
<accession>J4GN59</accession>
<keyword evidence="1" id="KW-0560">Oxidoreductase</keyword>
<evidence type="ECO:0000313" key="6">
    <source>
        <dbReference type="EMBL" id="CCM00820.1"/>
    </source>
</evidence>
<feature type="domain" description="Alcohol dehydrogenase-like C-terminal" evidence="3">
    <location>
        <begin position="171"/>
        <end position="296"/>
    </location>
</feature>
<organism evidence="6 7">
    <name type="scientific">Fibroporia radiculosa</name>
    <dbReference type="NCBI Taxonomy" id="599839"/>
    <lineage>
        <taxon>Eukaryota</taxon>
        <taxon>Fungi</taxon>
        <taxon>Dikarya</taxon>
        <taxon>Basidiomycota</taxon>
        <taxon>Agaricomycotina</taxon>
        <taxon>Agaricomycetes</taxon>
        <taxon>Polyporales</taxon>
        <taxon>Fibroporiaceae</taxon>
        <taxon>Fibroporia</taxon>
    </lineage>
</organism>
<evidence type="ECO:0000259" key="3">
    <source>
        <dbReference type="Pfam" id="PF00107"/>
    </source>
</evidence>
<dbReference type="InterPro" id="IPR023631">
    <property type="entry name" value="Amidase_dom"/>
</dbReference>
<dbReference type="EMBL" id="HE797006">
    <property type="protein sequence ID" value="CCM00820.1"/>
    <property type="molecule type" value="Genomic_DNA"/>
</dbReference>
<dbReference type="FunCoup" id="J4GN59">
    <property type="interactions" value="162"/>
</dbReference>
<dbReference type="PANTHER" id="PTHR42678:SF34">
    <property type="entry name" value="OS04G0183300 PROTEIN"/>
    <property type="match status" value="1"/>
</dbReference>
<name>J4GN59_9APHY</name>
<comment type="cofactor">
    <cofactor evidence="2">
        <name>Zn(2+)</name>
        <dbReference type="ChEBI" id="CHEBI:29105"/>
    </cofactor>
</comment>
<evidence type="ECO:0000256" key="1">
    <source>
        <dbReference type="ARBA" id="ARBA00023002"/>
    </source>
</evidence>
<proteinExistence type="inferred from homology"/>
<evidence type="ECO:0000313" key="7">
    <source>
        <dbReference type="Proteomes" id="UP000006352"/>
    </source>
</evidence>
<dbReference type="GO" id="GO:0016491">
    <property type="term" value="F:oxidoreductase activity"/>
    <property type="evidence" value="ECO:0007669"/>
    <property type="project" value="UniProtKB-KW"/>
</dbReference>
<feature type="domain" description="Amidase" evidence="4">
    <location>
        <begin position="401"/>
        <end position="856"/>
    </location>
</feature>
<dbReference type="SUPFAM" id="SSF50129">
    <property type="entry name" value="GroES-like"/>
    <property type="match status" value="1"/>
</dbReference>
<protein>
    <recommendedName>
        <fullName evidence="8">Enoyl reductase (ER) domain-containing protein</fullName>
    </recommendedName>
</protein>
<keyword evidence="7" id="KW-1185">Reference proteome</keyword>
<dbReference type="InterPro" id="IPR036928">
    <property type="entry name" value="AS_sf"/>
</dbReference>
<dbReference type="HOGENOM" id="CLU_014534_0_0_1"/>
<keyword evidence="2" id="KW-0479">Metal-binding</keyword>
<dbReference type="SUPFAM" id="SSF51735">
    <property type="entry name" value="NAD(P)-binding Rossmann-fold domains"/>
    <property type="match status" value="1"/>
</dbReference>
<dbReference type="PROSITE" id="PS00059">
    <property type="entry name" value="ADH_ZINC"/>
    <property type="match status" value="1"/>
</dbReference>
<dbReference type="Gene3D" id="3.90.180.10">
    <property type="entry name" value="Medium-chain alcohol dehydrogenases, catalytic domain"/>
    <property type="match status" value="1"/>
</dbReference>
<dbReference type="InterPro" id="IPR013154">
    <property type="entry name" value="ADH-like_N"/>
</dbReference>
<dbReference type="SUPFAM" id="SSF75304">
    <property type="entry name" value="Amidase signature (AS) enzymes"/>
    <property type="match status" value="1"/>
</dbReference>
<sequence length="892" mass="94957">MEVSSILPSTRYDPNGTLVCGSDVHSFFHLPPPSPTLTQAHPITGEKLPLVMGHEFSGTIVELGKGVDTGRFAIGKNAVVDPVISCMQPTCGPCTSDKRNVCPHTTFVGIGGYGGGLAEYIAIKQEFVHVLPDSVPLDIGALIEPLSVAWHAVKVSTFTPGDSALIIGGGPIGLLVLIVLRAQDASWVGISEPTIQRRETALQLSASAAYDPRTTDIAAETFKATSGGAAVVFDCAGLQVSLDTALQAVRPKGNVVEVAVWDTNPSLDITTLQRKEALLTSSQGCNREHPEILQAVAEGKLHGLNDLITKRIRLEDLMEEGIQTLIKDKDRQIKILVHPDRNAMIPPRFILSTLAFALGLGLTAYGAQQTFSWMSEYPDLYEASIAELQDGLKRGRFTSVDLVKAYLARIDEVNINGPGLRAVLETNPKALEHAAELDKERAASGIRGPLHGIPLLLKDNIATRHEDGMETTAGSWALVGSVVPGDATVAAKLRAAGAILLGKATLSEWANWRGEVPSGFSGRIGQCTNPYVPLGNPSGSSSGSGVATAVGLAAGSLGSETDGSIISPSSHNNVVGIKPTVGLTSRAGVIPISEHQDSVGPMCRSVADAAVVLSAIVGRDPLDNYSLGQPEVAPDYTQALQKDGLKGARLGVPRKVFEGMNADTIIAFNAALDVMRGLGATIVDPADFKAEYDYDGIWKRENNVLCGDFKVNIEQYISKLVKVPTGVKNLTDLIAFNTANADKELIEPYWTDQSTFIKSEKTPQDKAYFDALAFDYETGRANGIDGALKEFSLDAILIPTNKASRPAAIAGYPVISVPLGFQPPDVVLPEPNPTRASGPNMPFGIAFLGTAYSEFNLVKFAYAYEQATKTRLKLRAYPEAIPKTQLKDVIGK</sequence>
<dbReference type="InterPro" id="IPR036291">
    <property type="entry name" value="NAD(P)-bd_dom_sf"/>
</dbReference>
<feature type="domain" description="Alcohol dehydrogenase-like N-terminal" evidence="5">
    <location>
        <begin position="19"/>
        <end position="133"/>
    </location>
</feature>
<dbReference type="Gene3D" id="3.90.1300.10">
    <property type="entry name" value="Amidase signature (AS) domain"/>
    <property type="match status" value="1"/>
</dbReference>
<dbReference type="Proteomes" id="UP000006352">
    <property type="component" value="Unassembled WGS sequence"/>
</dbReference>
<dbReference type="GO" id="GO:0008270">
    <property type="term" value="F:zinc ion binding"/>
    <property type="evidence" value="ECO:0007669"/>
    <property type="project" value="InterPro"/>
</dbReference>
<dbReference type="Pfam" id="PF01425">
    <property type="entry name" value="Amidase"/>
    <property type="match status" value="1"/>
</dbReference>
<dbReference type="Pfam" id="PF08240">
    <property type="entry name" value="ADH_N"/>
    <property type="match status" value="1"/>
</dbReference>
<dbReference type="InParanoid" id="J4GN59"/>
<dbReference type="GeneID" id="24095731"/>
<evidence type="ECO:0000259" key="4">
    <source>
        <dbReference type="Pfam" id="PF01425"/>
    </source>
</evidence>
<reference evidence="6 7" key="1">
    <citation type="journal article" date="2012" name="Appl. Environ. Microbiol.">
        <title>Short-read sequencing for genomic analysis of the brown rot fungus Fibroporia radiculosa.</title>
        <authorList>
            <person name="Tang J.D."/>
            <person name="Perkins A.D."/>
            <person name="Sonstegard T.S."/>
            <person name="Schroeder S.G."/>
            <person name="Burgess S.C."/>
            <person name="Diehl S.V."/>
        </authorList>
    </citation>
    <scope>NUCLEOTIDE SEQUENCE [LARGE SCALE GENOMIC DNA]</scope>
    <source>
        <strain evidence="6 7">TFFH 294</strain>
    </source>
</reference>
<dbReference type="PANTHER" id="PTHR42678">
    <property type="entry name" value="AMIDASE"/>
    <property type="match status" value="1"/>
</dbReference>
<dbReference type="InterPro" id="IPR011032">
    <property type="entry name" value="GroES-like_sf"/>
</dbReference>
<comment type="similarity">
    <text evidence="2">Belongs to the zinc-containing alcohol dehydrogenase family.</text>
</comment>
<dbReference type="InterPro" id="IPR002328">
    <property type="entry name" value="ADH_Zn_CS"/>
</dbReference>
<dbReference type="Pfam" id="PF00107">
    <property type="entry name" value="ADH_zinc_N"/>
    <property type="match status" value="1"/>
</dbReference>
<dbReference type="OrthoDB" id="566138at2759"/>
<evidence type="ECO:0000259" key="5">
    <source>
        <dbReference type="Pfam" id="PF08240"/>
    </source>
</evidence>
<dbReference type="InterPro" id="IPR013149">
    <property type="entry name" value="ADH-like_C"/>
</dbReference>
<dbReference type="Gene3D" id="3.40.50.720">
    <property type="entry name" value="NAD(P)-binding Rossmann-like Domain"/>
    <property type="match status" value="1"/>
</dbReference>
<evidence type="ECO:0008006" key="8">
    <source>
        <dbReference type="Google" id="ProtNLM"/>
    </source>
</evidence>
<dbReference type="AlphaFoldDB" id="J4GN59"/>
<keyword evidence="2" id="KW-0862">Zinc</keyword>
<evidence type="ECO:0000256" key="2">
    <source>
        <dbReference type="RuleBase" id="RU361277"/>
    </source>
</evidence>
<dbReference type="STRING" id="599839.J4GN59"/>
<gene>
    <name evidence="6" type="ORF">FIBRA_02862</name>
</gene>